<proteinExistence type="predicted"/>
<feature type="region of interest" description="Disordered" evidence="1">
    <location>
        <begin position="277"/>
        <end position="296"/>
    </location>
</feature>
<reference evidence="2 3" key="1">
    <citation type="submission" date="2020-02" db="EMBL/GenBank/DDBJ databases">
        <title>Comparative genomics of the hypocrealean fungal genus Beauvera.</title>
        <authorList>
            <person name="Showalter D.N."/>
            <person name="Bushley K.E."/>
            <person name="Rehner S.A."/>
        </authorList>
    </citation>
    <scope>NUCLEOTIDE SEQUENCE [LARGE SCALE GENOMIC DNA]</scope>
    <source>
        <strain evidence="2 3">ARSEF4384</strain>
    </source>
</reference>
<evidence type="ECO:0000256" key="1">
    <source>
        <dbReference type="SAM" id="MobiDB-lite"/>
    </source>
</evidence>
<dbReference type="AlphaFoldDB" id="A0AAW0RQD3"/>
<protein>
    <submittedName>
        <fullName evidence="2">Uncharacterized protein</fullName>
    </submittedName>
</protein>
<accession>A0AAW0RQD3</accession>
<keyword evidence="3" id="KW-1185">Reference proteome</keyword>
<evidence type="ECO:0000313" key="2">
    <source>
        <dbReference type="EMBL" id="KAK8144258.1"/>
    </source>
</evidence>
<gene>
    <name evidence="2" type="ORF">G3M48_006066</name>
</gene>
<name>A0AAW0RQD3_9HYPO</name>
<comment type="caution">
    <text evidence="2">The sequence shown here is derived from an EMBL/GenBank/DDBJ whole genome shotgun (WGS) entry which is preliminary data.</text>
</comment>
<dbReference type="Proteomes" id="UP001397290">
    <property type="component" value="Unassembled WGS sequence"/>
</dbReference>
<dbReference type="EMBL" id="JAAHCF010000409">
    <property type="protein sequence ID" value="KAK8144258.1"/>
    <property type="molecule type" value="Genomic_DNA"/>
</dbReference>
<organism evidence="2 3">
    <name type="scientific">Beauveria asiatica</name>
    <dbReference type="NCBI Taxonomy" id="1069075"/>
    <lineage>
        <taxon>Eukaryota</taxon>
        <taxon>Fungi</taxon>
        <taxon>Dikarya</taxon>
        <taxon>Ascomycota</taxon>
        <taxon>Pezizomycotina</taxon>
        <taxon>Sordariomycetes</taxon>
        <taxon>Hypocreomycetidae</taxon>
        <taxon>Hypocreales</taxon>
        <taxon>Cordycipitaceae</taxon>
        <taxon>Beauveria</taxon>
    </lineage>
</organism>
<sequence length="442" mass="49067">MSLLSSQAEKETLGQAIKTFLEEAGPAEVGALLCRLRPYRIVTQSLYTAVDGAQKTTLVLDEPAFDSSTGTNPPSPELTRYDDGLYYNCAPENPITCQTWDDFLEQTQSSISASDWADMNDADLSLSCEPCDGIFGTTDAGQLSTFTVQPFSSNRFEPSASRTDFETPSEARNDIQIIDSTASINALNTKKASVLHLQLIRHDYLAYLRENLEHWVKEGLWCEDMLTTTPELAEPNTETLRHTYYRVCETERRTEDNCVRNRAAMVALHEQYEKTVKGNSSGAATARQQERSALTPFTTRGRGHASLIVDRLLERIHGAEWVAADKRRKTELRVRFHDRKRYGKRWAALAAHAGPGILFLSAPELASMVKSTKCPNRFLESIGKTIMCSDSAATDVLRAFNPVAERLIEGGRSYLGGGGEECQELLQLRRIVLQGAAIESGN</sequence>
<evidence type="ECO:0000313" key="3">
    <source>
        <dbReference type="Proteomes" id="UP001397290"/>
    </source>
</evidence>